<proteinExistence type="predicted"/>
<evidence type="ECO:0000256" key="1">
    <source>
        <dbReference type="SAM" id="MobiDB-lite"/>
    </source>
</evidence>
<dbReference type="AlphaFoldDB" id="A0A9Q1BUP8"/>
<keyword evidence="3" id="KW-1185">Reference proteome</keyword>
<gene>
    <name evidence="2" type="ORF">HOLleu_23339</name>
</gene>
<feature type="compositionally biased region" description="Basic and acidic residues" evidence="1">
    <location>
        <begin position="26"/>
        <end position="40"/>
    </location>
</feature>
<sequence length="85" mass="8905">MHHSRKQTPSDRENYPTVPQPGPSARDGDTNTGDDAHHQPDAPSVREPGADSPAQSAPSTSGAKKKTKGKLLPPAMEQKATLAAP</sequence>
<reference evidence="2" key="1">
    <citation type="submission" date="2021-10" db="EMBL/GenBank/DDBJ databases">
        <title>Tropical sea cucumber genome reveals ecological adaptation and Cuvierian tubules defense mechanism.</title>
        <authorList>
            <person name="Chen T."/>
        </authorList>
    </citation>
    <scope>NUCLEOTIDE SEQUENCE</scope>
    <source>
        <strain evidence="2">Nanhai2018</strain>
        <tissue evidence="2">Muscle</tissue>
    </source>
</reference>
<name>A0A9Q1BUP8_HOLLE</name>
<dbReference type="Proteomes" id="UP001152320">
    <property type="component" value="Chromosome 11"/>
</dbReference>
<feature type="region of interest" description="Disordered" evidence="1">
    <location>
        <begin position="1"/>
        <end position="85"/>
    </location>
</feature>
<organism evidence="2 3">
    <name type="scientific">Holothuria leucospilota</name>
    <name type="common">Black long sea cucumber</name>
    <name type="synonym">Mertensiothuria leucospilota</name>
    <dbReference type="NCBI Taxonomy" id="206669"/>
    <lineage>
        <taxon>Eukaryota</taxon>
        <taxon>Metazoa</taxon>
        <taxon>Echinodermata</taxon>
        <taxon>Eleutherozoa</taxon>
        <taxon>Echinozoa</taxon>
        <taxon>Holothuroidea</taxon>
        <taxon>Aspidochirotacea</taxon>
        <taxon>Aspidochirotida</taxon>
        <taxon>Holothuriidae</taxon>
        <taxon>Holothuria</taxon>
    </lineage>
</organism>
<evidence type="ECO:0000313" key="3">
    <source>
        <dbReference type="Proteomes" id="UP001152320"/>
    </source>
</evidence>
<dbReference type="EMBL" id="JAIZAY010000011">
    <property type="protein sequence ID" value="KAJ8033182.1"/>
    <property type="molecule type" value="Genomic_DNA"/>
</dbReference>
<comment type="caution">
    <text evidence="2">The sequence shown here is derived from an EMBL/GenBank/DDBJ whole genome shotgun (WGS) entry which is preliminary data.</text>
</comment>
<protein>
    <submittedName>
        <fullName evidence="2">Uncharacterized protein</fullName>
    </submittedName>
</protein>
<accession>A0A9Q1BUP8</accession>
<evidence type="ECO:0000313" key="2">
    <source>
        <dbReference type="EMBL" id="KAJ8033182.1"/>
    </source>
</evidence>